<evidence type="ECO:0000256" key="1">
    <source>
        <dbReference type="SAM" id="MobiDB-lite"/>
    </source>
</evidence>
<proteinExistence type="predicted"/>
<name>A0A084VVJ6_ANOSI</name>
<protein>
    <submittedName>
        <fullName evidence="2 3">Oxidoreductase short chain dehydrogenase/reductase family</fullName>
    </submittedName>
</protein>
<gene>
    <name evidence="2" type="ORF">ZHAS_00009564</name>
</gene>
<dbReference type="Proteomes" id="UP000030765">
    <property type="component" value="Unassembled WGS sequence"/>
</dbReference>
<accession>A0A084VVJ6</accession>
<sequence>MIDGTMRSHRQAGGPYGILRCMTWHMLKLIYLRKPEQRTSGPVISLREREMPVLDQQSQRHYCLPKSQPRQSVTKLFREPASEKGKTTWFSGGGKTDHPPNHVAGEVLEGFRLADASCFVSRKSSPRLRLVPVVRS</sequence>
<dbReference type="EMBL" id="ATLV01017188">
    <property type="status" value="NOT_ANNOTATED_CDS"/>
    <property type="molecule type" value="Genomic_DNA"/>
</dbReference>
<feature type="region of interest" description="Disordered" evidence="1">
    <location>
        <begin position="78"/>
        <end position="102"/>
    </location>
</feature>
<evidence type="ECO:0000313" key="2">
    <source>
        <dbReference type="EMBL" id="KFB41990.1"/>
    </source>
</evidence>
<reference evidence="2 4" key="1">
    <citation type="journal article" date="2014" name="BMC Genomics">
        <title>Genome sequence of Anopheles sinensis provides insight into genetics basis of mosquito competence for malaria parasites.</title>
        <authorList>
            <person name="Zhou D."/>
            <person name="Zhang D."/>
            <person name="Ding G."/>
            <person name="Shi L."/>
            <person name="Hou Q."/>
            <person name="Ye Y."/>
            <person name="Xu Y."/>
            <person name="Zhou H."/>
            <person name="Xiong C."/>
            <person name="Li S."/>
            <person name="Yu J."/>
            <person name="Hong S."/>
            <person name="Yu X."/>
            <person name="Zou P."/>
            <person name="Chen C."/>
            <person name="Chang X."/>
            <person name="Wang W."/>
            <person name="Lv Y."/>
            <person name="Sun Y."/>
            <person name="Ma L."/>
            <person name="Shen B."/>
            <person name="Zhu C."/>
        </authorList>
    </citation>
    <scope>NUCLEOTIDE SEQUENCE [LARGE SCALE GENOMIC DNA]</scope>
</reference>
<dbReference type="AlphaFoldDB" id="A0A084VVJ6"/>
<dbReference type="EMBL" id="KE525157">
    <property type="protein sequence ID" value="KFB41990.1"/>
    <property type="molecule type" value="Genomic_DNA"/>
</dbReference>
<evidence type="ECO:0000313" key="4">
    <source>
        <dbReference type="Proteomes" id="UP000030765"/>
    </source>
</evidence>
<organism evidence="2">
    <name type="scientific">Anopheles sinensis</name>
    <name type="common">Mosquito</name>
    <dbReference type="NCBI Taxonomy" id="74873"/>
    <lineage>
        <taxon>Eukaryota</taxon>
        <taxon>Metazoa</taxon>
        <taxon>Ecdysozoa</taxon>
        <taxon>Arthropoda</taxon>
        <taxon>Hexapoda</taxon>
        <taxon>Insecta</taxon>
        <taxon>Pterygota</taxon>
        <taxon>Neoptera</taxon>
        <taxon>Endopterygota</taxon>
        <taxon>Diptera</taxon>
        <taxon>Nematocera</taxon>
        <taxon>Culicoidea</taxon>
        <taxon>Culicidae</taxon>
        <taxon>Anophelinae</taxon>
        <taxon>Anopheles</taxon>
    </lineage>
</organism>
<dbReference type="EnsemblMetazoa" id="ASIC009564-RA">
    <property type="protein sequence ID" value="ASIC009564-PA"/>
    <property type="gene ID" value="ASIC009564"/>
</dbReference>
<reference evidence="3" key="2">
    <citation type="submission" date="2020-05" db="UniProtKB">
        <authorList>
            <consortium name="EnsemblMetazoa"/>
        </authorList>
    </citation>
    <scope>IDENTIFICATION</scope>
</reference>
<keyword evidence="4" id="KW-1185">Reference proteome</keyword>
<dbReference type="VEuPathDB" id="VectorBase:ASIC009564"/>
<evidence type="ECO:0000313" key="3">
    <source>
        <dbReference type="EnsemblMetazoa" id="ASIC009564-PA"/>
    </source>
</evidence>